<evidence type="ECO:0000313" key="1">
    <source>
        <dbReference type="EMBL" id="MBB4736323.1"/>
    </source>
</evidence>
<dbReference type="RefSeq" id="WP_158496946.1">
    <property type="nucleotide sequence ID" value="NZ_JACHNA010000001.1"/>
</dbReference>
<evidence type="ECO:0000313" key="2">
    <source>
        <dbReference type="Proteomes" id="UP000540191"/>
    </source>
</evidence>
<protein>
    <submittedName>
        <fullName evidence="1">Uncharacterized protein</fullName>
    </submittedName>
</protein>
<sequence length="128" mass="13783">MAADLIGGMVAFQIPETRRHYAETSLGSRLVLAIGHVQCFALPLLGEGTWGRALKRWAGVVCGTMLLQSFVAEQDRRLVGSALALFLGSADLATDLTRQRWFGPVWAVKLVAGHATLPNQCRPPGTVV</sequence>
<comment type="caution">
    <text evidence="1">The sequence shown here is derived from an EMBL/GenBank/DDBJ whole genome shotgun (WGS) entry which is preliminary data.</text>
</comment>
<reference evidence="1 2" key="1">
    <citation type="submission" date="2020-08" db="EMBL/GenBank/DDBJ databases">
        <title>Sequencing the genomes of 1000 actinobacteria strains.</title>
        <authorList>
            <person name="Klenk H.-P."/>
        </authorList>
    </citation>
    <scope>NUCLEOTIDE SEQUENCE [LARGE SCALE GENOMIC DNA]</scope>
    <source>
        <strain evidence="1 2">DSM 23974</strain>
    </source>
</reference>
<accession>A0A7W7M487</accession>
<gene>
    <name evidence="1" type="ORF">HDA30_001831</name>
</gene>
<dbReference type="EMBL" id="JACHNA010000001">
    <property type="protein sequence ID" value="MBB4736323.1"/>
    <property type="molecule type" value="Genomic_DNA"/>
</dbReference>
<name>A0A7W7M487_9MICC</name>
<dbReference type="AlphaFoldDB" id="A0A7W7M487"/>
<organism evidence="1 2">
    <name type="scientific">Micrococcus cohnii</name>
    <dbReference type="NCBI Taxonomy" id="993416"/>
    <lineage>
        <taxon>Bacteria</taxon>
        <taxon>Bacillati</taxon>
        <taxon>Actinomycetota</taxon>
        <taxon>Actinomycetes</taxon>
        <taxon>Micrococcales</taxon>
        <taxon>Micrococcaceae</taxon>
        <taxon>Micrococcus</taxon>
    </lineage>
</organism>
<proteinExistence type="predicted"/>
<keyword evidence="2" id="KW-1185">Reference proteome</keyword>
<dbReference type="Proteomes" id="UP000540191">
    <property type="component" value="Unassembled WGS sequence"/>
</dbReference>